<proteinExistence type="predicted"/>
<feature type="region of interest" description="Disordered" evidence="1">
    <location>
        <begin position="23"/>
        <end position="51"/>
    </location>
</feature>
<keyword evidence="3" id="KW-1185">Reference proteome</keyword>
<protein>
    <recommendedName>
        <fullName evidence="4">Glutaredoxin domain-containing protein</fullName>
    </recommendedName>
</protein>
<organism evidence="2">
    <name type="scientific">Oryza brachyantha</name>
    <name type="common">malo sina</name>
    <dbReference type="NCBI Taxonomy" id="4533"/>
    <lineage>
        <taxon>Eukaryota</taxon>
        <taxon>Viridiplantae</taxon>
        <taxon>Streptophyta</taxon>
        <taxon>Embryophyta</taxon>
        <taxon>Tracheophyta</taxon>
        <taxon>Spermatophyta</taxon>
        <taxon>Magnoliopsida</taxon>
        <taxon>Liliopsida</taxon>
        <taxon>Poales</taxon>
        <taxon>Poaceae</taxon>
        <taxon>BOP clade</taxon>
        <taxon>Oryzoideae</taxon>
        <taxon>Oryzeae</taxon>
        <taxon>Oryzinae</taxon>
        <taxon>Oryza</taxon>
    </lineage>
</organism>
<evidence type="ECO:0000313" key="3">
    <source>
        <dbReference type="Proteomes" id="UP000006038"/>
    </source>
</evidence>
<dbReference type="AlphaFoldDB" id="J3LNV1"/>
<evidence type="ECO:0008006" key="4">
    <source>
        <dbReference type="Google" id="ProtNLM"/>
    </source>
</evidence>
<dbReference type="OMA" id="IDEPRCR"/>
<reference evidence="2" key="2">
    <citation type="submission" date="2013-04" db="UniProtKB">
        <authorList>
            <consortium name="EnsemblPlants"/>
        </authorList>
    </citation>
    <scope>IDENTIFICATION</scope>
</reference>
<dbReference type="STRING" id="4533.J3LNV1"/>
<accession>J3LNV1</accession>
<dbReference type="PANTHER" id="PTHR45669">
    <property type="entry name" value="GLUTAREDOXIN DOMAIN-CONTAINING CYSTEINE-RICH PROTEIN CG12206-RELATED"/>
    <property type="match status" value="1"/>
</dbReference>
<evidence type="ECO:0000256" key="1">
    <source>
        <dbReference type="SAM" id="MobiDB-lite"/>
    </source>
</evidence>
<sequence>MDELGGGSVGPFSKKPTHLARSLTYHHHPYQGQGRSPSFRARRQQQQQQQTNAVVLYTTSLRGVRRTFADCSAGAAGQDPAFVCGACGGVRFVPCPACDGSRKVFVHEEGCARRCGDCNENGLCLGD</sequence>
<dbReference type="Gramene" id="OB03G27270.1">
    <property type="protein sequence ID" value="OB03G27270.1"/>
    <property type="gene ID" value="OB03G27270"/>
</dbReference>
<reference evidence="2" key="1">
    <citation type="journal article" date="2013" name="Nat. Commun.">
        <title>Whole-genome sequencing of Oryza brachyantha reveals mechanisms underlying Oryza genome evolution.</title>
        <authorList>
            <person name="Chen J."/>
            <person name="Huang Q."/>
            <person name="Gao D."/>
            <person name="Wang J."/>
            <person name="Lang Y."/>
            <person name="Liu T."/>
            <person name="Li B."/>
            <person name="Bai Z."/>
            <person name="Luis Goicoechea J."/>
            <person name="Liang C."/>
            <person name="Chen C."/>
            <person name="Zhang W."/>
            <person name="Sun S."/>
            <person name="Liao Y."/>
            <person name="Zhang X."/>
            <person name="Yang L."/>
            <person name="Song C."/>
            <person name="Wang M."/>
            <person name="Shi J."/>
            <person name="Liu G."/>
            <person name="Liu J."/>
            <person name="Zhou H."/>
            <person name="Zhou W."/>
            <person name="Yu Q."/>
            <person name="An N."/>
            <person name="Chen Y."/>
            <person name="Cai Q."/>
            <person name="Wang B."/>
            <person name="Liu B."/>
            <person name="Min J."/>
            <person name="Huang Y."/>
            <person name="Wu H."/>
            <person name="Li Z."/>
            <person name="Zhang Y."/>
            <person name="Yin Y."/>
            <person name="Song W."/>
            <person name="Jiang J."/>
            <person name="Jackson S.A."/>
            <person name="Wing R.A."/>
            <person name="Wang J."/>
            <person name="Chen M."/>
        </authorList>
    </citation>
    <scope>NUCLEOTIDE SEQUENCE [LARGE SCALE GENOMIC DNA]</scope>
    <source>
        <strain evidence="2">cv. IRGC 101232</strain>
    </source>
</reference>
<name>J3LNV1_ORYBR</name>
<dbReference type="HOGENOM" id="CLU_2065192_0_0_1"/>
<dbReference type="PANTHER" id="PTHR45669:SF60">
    <property type="entry name" value="GLUTAREDOXIN FAMILY PROTEIN, EXPRESSED"/>
    <property type="match status" value="1"/>
</dbReference>
<evidence type="ECO:0000313" key="2">
    <source>
        <dbReference type="EnsemblPlants" id="OB03G27270.1"/>
    </source>
</evidence>
<dbReference type="Proteomes" id="UP000006038">
    <property type="component" value="Chromosome 3"/>
</dbReference>
<dbReference type="EnsemblPlants" id="OB03G27270.1">
    <property type="protein sequence ID" value="OB03G27270.1"/>
    <property type="gene ID" value="OB03G27270"/>
</dbReference>
<dbReference type="Pfam" id="PF23733">
    <property type="entry name" value="GRXCR1-2_C"/>
    <property type="match status" value="1"/>
</dbReference>
<dbReference type="eggNOG" id="KOG2824">
    <property type="taxonomic scope" value="Eukaryota"/>
</dbReference>